<reference evidence="2 3" key="1">
    <citation type="submission" date="2024-03" db="EMBL/GenBank/DDBJ databases">
        <title>The Acrasis kona genome and developmental transcriptomes reveal deep origins of eukaryotic multicellular pathways.</title>
        <authorList>
            <person name="Sheikh S."/>
            <person name="Fu C.-J."/>
            <person name="Brown M.W."/>
            <person name="Baldauf S.L."/>
        </authorList>
    </citation>
    <scope>NUCLEOTIDE SEQUENCE [LARGE SCALE GENOMIC DNA]</scope>
    <source>
        <strain evidence="2 3">ATCC MYA-3509</strain>
    </source>
</reference>
<keyword evidence="3" id="KW-1185">Reference proteome</keyword>
<gene>
    <name evidence="2" type="ORF">AKO1_004082</name>
</gene>
<dbReference type="Proteomes" id="UP001431209">
    <property type="component" value="Unassembled WGS sequence"/>
</dbReference>
<comment type="caution">
    <text evidence="2">The sequence shown here is derived from an EMBL/GenBank/DDBJ whole genome shotgun (WGS) entry which is preliminary data.</text>
</comment>
<dbReference type="EMBL" id="JAOPGA020000701">
    <property type="protein sequence ID" value="KAL0480908.1"/>
    <property type="molecule type" value="Genomic_DNA"/>
</dbReference>
<dbReference type="AlphaFoldDB" id="A0AAW2YVN4"/>
<evidence type="ECO:0000313" key="2">
    <source>
        <dbReference type="EMBL" id="KAL0480908.1"/>
    </source>
</evidence>
<accession>A0AAW2YVN4</accession>
<organism evidence="2 3">
    <name type="scientific">Acrasis kona</name>
    <dbReference type="NCBI Taxonomy" id="1008807"/>
    <lineage>
        <taxon>Eukaryota</taxon>
        <taxon>Discoba</taxon>
        <taxon>Heterolobosea</taxon>
        <taxon>Tetramitia</taxon>
        <taxon>Eutetramitia</taxon>
        <taxon>Acrasidae</taxon>
        <taxon>Acrasis</taxon>
    </lineage>
</organism>
<evidence type="ECO:0000313" key="3">
    <source>
        <dbReference type="Proteomes" id="UP001431209"/>
    </source>
</evidence>
<name>A0AAW2YVN4_9EUKA</name>
<proteinExistence type="predicted"/>
<dbReference type="PANTHER" id="PTHR43657">
    <property type="entry name" value="TRYPTOPHAN RNA-BINDING ATTENUATOR PROTEIN-LIKE PROTEIN"/>
    <property type="match status" value="1"/>
</dbReference>
<dbReference type="PANTHER" id="PTHR43657:SF1">
    <property type="entry name" value="ALTERED INHERITANCE OF MITOCHONDRIA PROTEIN 24, MITOCHONDRIAL"/>
    <property type="match status" value="1"/>
</dbReference>
<evidence type="ECO:0000256" key="1">
    <source>
        <dbReference type="SAM" id="MobiDB-lite"/>
    </source>
</evidence>
<protein>
    <recommendedName>
        <fullName evidence="4">Phospholipid scramblase</fullName>
    </recommendedName>
</protein>
<dbReference type="Pfam" id="PF01987">
    <property type="entry name" value="AIM24"/>
    <property type="match status" value="1"/>
</dbReference>
<dbReference type="InterPro" id="IPR036983">
    <property type="entry name" value="AIM24_sf"/>
</dbReference>
<dbReference type="InterPro" id="IPR002838">
    <property type="entry name" value="AIM24"/>
</dbReference>
<dbReference type="SUPFAM" id="SSF51219">
    <property type="entry name" value="TRAP-like"/>
    <property type="match status" value="1"/>
</dbReference>
<dbReference type="Gene3D" id="3.60.160.10">
    <property type="entry name" value="Mitochondrial biogenesis AIM24"/>
    <property type="match status" value="1"/>
</dbReference>
<feature type="region of interest" description="Disordered" evidence="1">
    <location>
        <begin position="42"/>
        <end position="62"/>
    </location>
</feature>
<sequence length="337" mass="37539">MDKDTGKSISNSLLNVEHKNHLRLSNSTNMLEEDLLSHVDELTNDDDKEDKRASQDMTDSTFVDMKSEDIDIIITKQPSPPIIMPPVPSILRSQHLNPKVPPPPPKNLIKPPPVPHHLRKLQFDIEYEILGNEQSAVTIYMNKPAIKCIVPSTSEMLSISPGLVCTNVEQQASPSASEDNNEVQLTYGSYSVRQFNNPKLTETSLEITLYRPMSGQIARLDLHNAAMFIRRGAVVCAVPQPSESVFENYISFLNVQTNVSSLFFEKVTGLGYIFVQCSGSLIQKTLGPNQELLVRSACVLGIDSTVSYSRNDEMHDEQDAMDIKLTGPGIIYLQTRP</sequence>
<dbReference type="InterPro" id="IPR016031">
    <property type="entry name" value="Trp_RNA-bd_attenuator-like_dom"/>
</dbReference>
<evidence type="ECO:0008006" key="4">
    <source>
        <dbReference type="Google" id="ProtNLM"/>
    </source>
</evidence>